<dbReference type="KEGG" id="egl:EGR_02034"/>
<accession>W6UNK9</accession>
<dbReference type="CTD" id="36337749"/>
<evidence type="ECO:0000313" key="2">
    <source>
        <dbReference type="Proteomes" id="UP000019149"/>
    </source>
</evidence>
<dbReference type="Proteomes" id="UP000019149">
    <property type="component" value="Unassembled WGS sequence"/>
</dbReference>
<name>W6UNK9_ECHGR</name>
<proteinExistence type="predicted"/>
<dbReference type="RefSeq" id="XP_024354426.1">
    <property type="nucleotide sequence ID" value="XM_024491283.1"/>
</dbReference>
<dbReference type="GeneID" id="36337749"/>
<gene>
    <name evidence="1" type="ORF">EGR_02034</name>
</gene>
<evidence type="ECO:0000313" key="1">
    <source>
        <dbReference type="EMBL" id="EUB63230.1"/>
    </source>
</evidence>
<sequence length="54" mass="6057">MPGASLDLITETNGLEAIVKIPFDSEFMEMARIKDPYHRMDYAVPLDNITALSD</sequence>
<comment type="caution">
    <text evidence="1">The sequence shown here is derived from an EMBL/GenBank/DDBJ whole genome shotgun (WGS) entry which is preliminary data.</text>
</comment>
<reference evidence="1 2" key="1">
    <citation type="journal article" date="2013" name="Nat. Genet.">
        <title>The genome of the hydatid tapeworm Echinococcus granulosus.</title>
        <authorList>
            <person name="Zheng H."/>
            <person name="Zhang W."/>
            <person name="Zhang L."/>
            <person name="Zhang Z."/>
            <person name="Li J."/>
            <person name="Lu G."/>
            <person name="Zhu Y."/>
            <person name="Wang Y."/>
            <person name="Huang Y."/>
            <person name="Liu J."/>
            <person name="Kang H."/>
            <person name="Chen J."/>
            <person name="Wang L."/>
            <person name="Chen A."/>
            <person name="Yu S."/>
            <person name="Gao Z."/>
            <person name="Jin L."/>
            <person name="Gu W."/>
            <person name="Wang Z."/>
            <person name="Zhao L."/>
            <person name="Shi B."/>
            <person name="Wen H."/>
            <person name="Lin R."/>
            <person name="Jones M.K."/>
            <person name="Brejova B."/>
            <person name="Vinar T."/>
            <person name="Zhao G."/>
            <person name="McManus D.P."/>
            <person name="Chen Z."/>
            <person name="Zhou Y."/>
            <person name="Wang S."/>
        </authorList>
    </citation>
    <scope>NUCLEOTIDE SEQUENCE [LARGE SCALE GENOMIC DNA]</scope>
</reference>
<protein>
    <submittedName>
        <fullName evidence="1">Uncharacterized protein</fullName>
    </submittedName>
</protein>
<organism evidence="1 2">
    <name type="scientific">Echinococcus granulosus</name>
    <name type="common">Hydatid tapeworm</name>
    <dbReference type="NCBI Taxonomy" id="6210"/>
    <lineage>
        <taxon>Eukaryota</taxon>
        <taxon>Metazoa</taxon>
        <taxon>Spiralia</taxon>
        <taxon>Lophotrochozoa</taxon>
        <taxon>Platyhelminthes</taxon>
        <taxon>Cestoda</taxon>
        <taxon>Eucestoda</taxon>
        <taxon>Cyclophyllidea</taxon>
        <taxon>Taeniidae</taxon>
        <taxon>Echinococcus</taxon>
        <taxon>Echinococcus granulosus group</taxon>
    </lineage>
</organism>
<dbReference type="EMBL" id="APAU02000008">
    <property type="protein sequence ID" value="EUB63230.1"/>
    <property type="molecule type" value="Genomic_DNA"/>
</dbReference>
<dbReference type="AlphaFoldDB" id="W6UNK9"/>
<keyword evidence="2" id="KW-1185">Reference proteome</keyword>